<dbReference type="ProteomicsDB" id="320668"/>
<keyword evidence="5 6" id="KW-1267">Proteomics identification</keyword>
<evidence type="ECO:0000256" key="1">
    <source>
        <dbReference type="SAM" id="SignalP"/>
    </source>
</evidence>
<name>A0A1L1SSA0_MOUSE</name>
<accession>A0A1L1SSA0</accession>
<dbReference type="AlphaFoldDB" id="A0A1L1SSA0"/>
<dbReference type="MGI" id="MGI:1919196">
    <property type="gene designation" value="Endod1"/>
</dbReference>
<dbReference type="SUPFAM" id="SSF54060">
    <property type="entry name" value="His-Me finger endonucleases"/>
    <property type="match status" value="1"/>
</dbReference>
<dbReference type="GeneTree" id="ENSGT01030000234592"/>
<evidence type="ECO:0007829" key="5">
    <source>
        <dbReference type="PeptideAtlas" id="A0A1L1SSA0"/>
    </source>
</evidence>
<feature type="signal peptide" evidence="1">
    <location>
        <begin position="1"/>
        <end position="21"/>
    </location>
</feature>
<evidence type="ECO:0007829" key="6">
    <source>
        <dbReference type="ProteomicsDB" id="A0A1L1SSA0"/>
    </source>
</evidence>
<keyword evidence="1" id="KW-0732">Signal</keyword>
<reference evidence="2" key="4">
    <citation type="submission" date="2025-08" db="UniProtKB">
        <authorList>
            <consortium name="Ensembl"/>
        </authorList>
    </citation>
    <scope>IDENTIFICATION</scope>
    <source>
        <strain evidence="2">C57BL/6J</strain>
    </source>
</reference>
<sequence length="104" mass="11248">MGCARWLALGGLLALAGLLQARLLLPQQAGFGECDRFFYKGTPPAGLATEAHVRICQRFAGSERFATLYSPGHRIPVFSAFRAARPASRSAEQRGLLEPQFISG</sequence>
<reference evidence="2 4" key="1">
    <citation type="journal article" date="2009" name="PLoS Biol.">
        <title>Lineage-specific biology revealed by a finished genome assembly of the mouse.</title>
        <authorList>
            <consortium name="Mouse Genome Sequencing Consortium"/>
            <person name="Church D.M."/>
            <person name="Goodstadt L."/>
            <person name="Hillier L.W."/>
            <person name="Zody M.C."/>
            <person name="Goldstein S."/>
            <person name="She X."/>
            <person name="Bult C.J."/>
            <person name="Agarwala R."/>
            <person name="Cherry J.L."/>
            <person name="DiCuccio M."/>
            <person name="Hlavina W."/>
            <person name="Kapustin Y."/>
            <person name="Meric P."/>
            <person name="Maglott D."/>
            <person name="Birtle Z."/>
            <person name="Marques A.C."/>
            <person name="Graves T."/>
            <person name="Zhou S."/>
            <person name="Teague B."/>
            <person name="Potamousis K."/>
            <person name="Churas C."/>
            <person name="Place M."/>
            <person name="Herschleb J."/>
            <person name="Runnheim R."/>
            <person name="Forrest D."/>
            <person name="Amos-Landgraf J."/>
            <person name="Schwartz D.C."/>
            <person name="Cheng Z."/>
            <person name="Lindblad-Toh K."/>
            <person name="Eichler E.E."/>
            <person name="Ponting C.P."/>
        </authorList>
    </citation>
    <scope>NUCLEOTIDE SEQUENCE [LARGE SCALE GENOMIC DNA]</scope>
    <source>
        <strain evidence="2 4">C57BL/6J</strain>
    </source>
</reference>
<dbReference type="ExpressionAtlas" id="A0A1L1SSA0">
    <property type="expression patterns" value="baseline and differential"/>
</dbReference>
<dbReference type="InterPro" id="IPR039015">
    <property type="entry name" value="ENDOD1"/>
</dbReference>
<dbReference type="Proteomes" id="UP000000589">
    <property type="component" value="Chromosome 9"/>
</dbReference>
<reference evidence="2" key="5">
    <citation type="submission" date="2025-09" db="UniProtKB">
        <authorList>
            <consortium name="Ensembl"/>
        </authorList>
    </citation>
    <scope>IDENTIFICATION</scope>
    <source>
        <strain evidence="2">C57BL/6J</strain>
    </source>
</reference>
<dbReference type="AGR" id="MGI:1919196"/>
<evidence type="ECO:0000313" key="3">
    <source>
        <dbReference type="MGI" id="MGI:1919196"/>
    </source>
</evidence>
<keyword evidence="4" id="KW-1185">Reference proteome</keyword>
<dbReference type="PANTHER" id="PTHR21472:SF8">
    <property type="entry name" value="ENDONUCLEASE DOMAIN-CONTAINING 1 PROTEIN"/>
    <property type="match status" value="1"/>
</dbReference>
<dbReference type="InterPro" id="IPR044925">
    <property type="entry name" value="His-Me_finger_sf"/>
</dbReference>
<gene>
    <name evidence="2 3" type="primary">Endod1</name>
</gene>
<protein>
    <submittedName>
        <fullName evidence="2">Endonuclease domain containing 1</fullName>
    </submittedName>
</protein>
<evidence type="ECO:0000313" key="2">
    <source>
        <dbReference type="Ensembl" id="ENSMUSP00000149823.2"/>
    </source>
</evidence>
<dbReference type="PANTHER" id="PTHR21472">
    <property type="entry name" value="ENDONUCLEASE DOMAIN-CONTAINING 1 PROTEIN ENDOD1"/>
    <property type="match status" value="1"/>
</dbReference>
<reference evidence="2 4" key="3">
    <citation type="journal article" date="2011" name="PLoS Biol.">
        <title>Modernizing reference genome assemblies.</title>
        <authorList>
            <person name="Church D.M."/>
            <person name="Schneider V.A."/>
            <person name="Graves T."/>
            <person name="Auger K."/>
            <person name="Cunningham F."/>
            <person name="Bouk N."/>
            <person name="Chen H.C."/>
            <person name="Agarwala R."/>
            <person name="McLaren W.M."/>
            <person name="Ritchie G.R."/>
            <person name="Albracht D."/>
            <person name="Kremitzki M."/>
            <person name="Rock S."/>
            <person name="Kotkiewicz H."/>
            <person name="Kremitzki C."/>
            <person name="Wollam A."/>
            <person name="Trani L."/>
            <person name="Fulton L."/>
            <person name="Fulton R."/>
            <person name="Matthews L."/>
            <person name="Whitehead S."/>
            <person name="Chow W."/>
            <person name="Torrance J."/>
            <person name="Dunn M."/>
            <person name="Harden G."/>
            <person name="Threadgold G."/>
            <person name="Wood J."/>
            <person name="Collins J."/>
            <person name="Heath P."/>
            <person name="Griffiths G."/>
            <person name="Pelan S."/>
            <person name="Grafham D."/>
            <person name="Eichler E.E."/>
            <person name="Weinstock G."/>
            <person name="Mardis E.R."/>
            <person name="Wilson R.K."/>
            <person name="Howe K."/>
            <person name="Flicek P."/>
            <person name="Hubbard T."/>
        </authorList>
    </citation>
    <scope>NUCLEOTIDE SEQUENCE [LARGE SCALE GENOMIC DNA]</scope>
    <source>
        <strain evidence="2 4">C57BL/6J</strain>
    </source>
</reference>
<organism evidence="2 4">
    <name type="scientific">Mus musculus</name>
    <name type="common">Mouse</name>
    <dbReference type="NCBI Taxonomy" id="10090"/>
    <lineage>
        <taxon>Eukaryota</taxon>
        <taxon>Metazoa</taxon>
        <taxon>Chordata</taxon>
        <taxon>Craniata</taxon>
        <taxon>Vertebrata</taxon>
        <taxon>Euteleostomi</taxon>
        <taxon>Mammalia</taxon>
        <taxon>Eutheria</taxon>
        <taxon>Euarchontoglires</taxon>
        <taxon>Glires</taxon>
        <taxon>Rodentia</taxon>
        <taxon>Myomorpha</taxon>
        <taxon>Muroidea</taxon>
        <taxon>Muridae</taxon>
        <taxon>Murinae</taxon>
        <taxon>Mus</taxon>
        <taxon>Mus</taxon>
    </lineage>
</organism>
<dbReference type="Ensembl" id="ENSMUST00000214236.2">
    <property type="protein sequence ID" value="ENSMUSP00000149823.2"/>
    <property type="gene ID" value="ENSMUSG00000037419.10"/>
</dbReference>
<dbReference type="Antibodypedia" id="2196">
    <property type="antibodies" value="93 antibodies from 20 providers"/>
</dbReference>
<dbReference type="Bgee" id="ENSMUSG00000037419">
    <property type="expression patterns" value="Expressed in lateral hypothalamic area and 236 other cell types or tissues"/>
</dbReference>
<proteinExistence type="evidence at protein level"/>
<dbReference type="VEuPathDB" id="HostDB:ENSMUSG00000037419"/>
<evidence type="ECO:0007829" key="7">
    <source>
        <dbReference type="PubMed" id="21183079"/>
    </source>
</evidence>
<feature type="chain" id="PRO_5009681989" evidence="1">
    <location>
        <begin position="22"/>
        <end position="104"/>
    </location>
</feature>
<reference evidence="7" key="2">
    <citation type="journal article" date="2010" name="Cell">
        <title>A tissue-specific atlas of mouse protein phosphorylation and expression.</title>
        <authorList>
            <person name="Huttlin E.L."/>
            <person name="Jedrychowski M.P."/>
            <person name="Elias J.E."/>
            <person name="Goswami T."/>
            <person name="Rad R."/>
            <person name="Beausoleil S.A."/>
            <person name="Villen J."/>
            <person name="Haas W."/>
            <person name="Sowa M.E."/>
            <person name="Gygi S.P."/>
        </authorList>
    </citation>
    <scope>IDENTIFICATION BY MASS SPECTROMETRY [LARGE SCALE ANALYSIS]</scope>
</reference>
<evidence type="ECO:0000313" key="4">
    <source>
        <dbReference type="Proteomes" id="UP000000589"/>
    </source>
</evidence>